<proteinExistence type="predicted"/>
<comment type="caution">
    <text evidence="1">The sequence shown here is derived from an EMBL/GenBank/DDBJ whole genome shotgun (WGS) entry which is preliminary data.</text>
</comment>
<keyword evidence="2" id="KW-1185">Reference proteome</keyword>
<reference evidence="1 2" key="1">
    <citation type="journal article" date="2023" name="Science">
        <title>Complex scaffold remodeling in plant triterpene biosynthesis.</title>
        <authorList>
            <person name="De La Pena R."/>
            <person name="Hodgson H."/>
            <person name="Liu J.C."/>
            <person name="Stephenson M.J."/>
            <person name="Martin A.C."/>
            <person name="Owen C."/>
            <person name="Harkess A."/>
            <person name="Leebens-Mack J."/>
            <person name="Jimenez L.E."/>
            <person name="Osbourn A."/>
            <person name="Sattely E.S."/>
        </authorList>
    </citation>
    <scope>NUCLEOTIDE SEQUENCE [LARGE SCALE GENOMIC DNA]</scope>
    <source>
        <strain evidence="2">cv. JPN11</strain>
        <tissue evidence="1">Leaf</tissue>
    </source>
</reference>
<sequence>MDMLARNPLYTNPKPCKHLADYKLRHGLDGYNLLKNYLKTTPYGKSSVRKHQTEIPRCGFCNGYEGRLYLCLICSAISCSGHTLLHSRSENGHYITVDVERSELYCVLCCDQYDPDFDKIVMLKHSMDLPREGNLIDVCGVRRSSKRRRFCPGLELDLKKSKQLISIRDLRAKSCYPLGLRGLNNLGSTCFMNSVLQALLHAPPLRNYFLSDQHNHEVCRKRSSDRLCLPCDINVIFSAMFSGDRTPYSPAQFLYSWWQHSANLASYEQQDAHEFFISVLDGIHEKESQSKQSH</sequence>
<keyword evidence="1" id="KW-0378">Hydrolase</keyword>
<evidence type="ECO:0000313" key="2">
    <source>
        <dbReference type="Proteomes" id="UP001164539"/>
    </source>
</evidence>
<gene>
    <name evidence="1" type="ORF">OWV82_017824</name>
</gene>
<accession>A0ACC1XAI4</accession>
<organism evidence="1 2">
    <name type="scientific">Melia azedarach</name>
    <name type="common">Chinaberry tree</name>
    <dbReference type="NCBI Taxonomy" id="155640"/>
    <lineage>
        <taxon>Eukaryota</taxon>
        <taxon>Viridiplantae</taxon>
        <taxon>Streptophyta</taxon>
        <taxon>Embryophyta</taxon>
        <taxon>Tracheophyta</taxon>
        <taxon>Spermatophyta</taxon>
        <taxon>Magnoliopsida</taxon>
        <taxon>eudicotyledons</taxon>
        <taxon>Gunneridae</taxon>
        <taxon>Pentapetalae</taxon>
        <taxon>rosids</taxon>
        <taxon>malvids</taxon>
        <taxon>Sapindales</taxon>
        <taxon>Meliaceae</taxon>
        <taxon>Melia</taxon>
    </lineage>
</organism>
<evidence type="ECO:0000313" key="1">
    <source>
        <dbReference type="EMBL" id="KAJ4707753.1"/>
    </source>
</evidence>
<dbReference type="EMBL" id="CM051403">
    <property type="protein sequence ID" value="KAJ4707753.1"/>
    <property type="molecule type" value="Genomic_DNA"/>
</dbReference>
<protein>
    <submittedName>
        <fullName evidence="1">Ubiquitinyl hydrolase 1</fullName>
    </submittedName>
</protein>
<dbReference type="Proteomes" id="UP001164539">
    <property type="component" value="Chromosome 10"/>
</dbReference>
<name>A0ACC1XAI4_MELAZ</name>